<dbReference type="Gene3D" id="2.40.170.20">
    <property type="entry name" value="TonB-dependent receptor, beta-barrel domain"/>
    <property type="match status" value="1"/>
</dbReference>
<feature type="signal peptide" evidence="13">
    <location>
        <begin position="1"/>
        <end position="23"/>
    </location>
</feature>
<evidence type="ECO:0000256" key="10">
    <source>
        <dbReference type="ARBA" id="ARBA00023237"/>
    </source>
</evidence>
<dbReference type="Gene3D" id="2.170.130.10">
    <property type="entry name" value="TonB-dependent receptor, plug domain"/>
    <property type="match status" value="1"/>
</dbReference>
<gene>
    <name evidence="15" type="ORF">AW736_25895</name>
</gene>
<name>A0A178IAZ0_9BACT</name>
<keyword evidence="9 11" id="KW-0472">Membrane</keyword>
<keyword evidence="4" id="KW-0410">Iron transport</keyword>
<dbReference type="AlphaFoldDB" id="A0A178IAZ0"/>
<keyword evidence="3 11" id="KW-1134">Transmembrane beta strand</keyword>
<dbReference type="PANTHER" id="PTHR32552">
    <property type="entry name" value="FERRICHROME IRON RECEPTOR-RELATED"/>
    <property type="match status" value="1"/>
</dbReference>
<accession>A0A178IAZ0</accession>
<evidence type="ECO:0000256" key="2">
    <source>
        <dbReference type="ARBA" id="ARBA00022448"/>
    </source>
</evidence>
<sequence>MKTHHLRQSLLCALALAMPAASAALRAQQAPSSPASGPDDPAASDDIVRLSVFEVTSAKDSPYVADKSVATTGFAADLAKIPLSINVVTEQFLLDTGGVGFNGIIEYQAGVSADLGTLDNGSRTIANTTVNAEAPLMRMRGQEINVNQRNGLPLVAGFSTENANRVEIARGPMSVFIGGSTTGGVLNLVTHKPLFKWQHTVTASIDSNDSFTAKIDSTGPLVPRKLAYRLIAQYSDDNTWRDYSDGTLKFVNPQLLWRPFSKLSVRGEYVFRERKGNAVGYAQMATRQYQNDFDNPSQALLDTGINRPLGRAYTVEEYRARIGRDWTAWRTDNVDAYGKWVSLGDGEWFTPGSWKSGTKANHFGPHSPYTANYDIFETEANLMATDWLEVRFVGRWANTKADSFMFASPLRQNPDGSVSLAAFNNSNRREEEALNGKIETVFTKELLGINHHLLLGGEKNRNEAWNVAGGWISAATGFAGLSVAGSPNVFNSPATLTGANILNYFDPAVHDYPDFTLLQRYKTDVTPAGTYSQDYTRRYTDAVYFGYSGSFWKDRITLFTGYRNNTSKSTSWQLDRDRDVVRLSTTNPKTSTQSWTFGIVIEPFPGLNIYASKNVGNDGTAGQYLINNYAGGTNPVTQEEREANRAPEIEGHGEEVGVKMEFFNRKLIGRLGYFSVFKKNTVVIDGTKTENDPRNQGTWVDPLRPPGSENVTPNVQWNTTLDGNKAEGFELGLTWQPVRNYSLSLEASHLIKNEITLAKPIFNTTTDAYLKTTAYGEWFIRNGRPLPNTPDDTLKIWQKYQFTDGAMKSLWFGLGIKAQSNFMPNSTTASWGTVVPGYTVLDAAAGYTIRPFNKPVSLQLNVYNLTDKLYSSGGRSYSPPLTVMFQAALSL</sequence>
<feature type="chain" id="PRO_5008088525" description="TonB-dependent receptor plug domain-containing protein" evidence="13">
    <location>
        <begin position="24"/>
        <end position="891"/>
    </location>
</feature>
<evidence type="ECO:0000259" key="14">
    <source>
        <dbReference type="Pfam" id="PF07715"/>
    </source>
</evidence>
<proteinExistence type="inferred from homology"/>
<evidence type="ECO:0000313" key="16">
    <source>
        <dbReference type="Proteomes" id="UP000078486"/>
    </source>
</evidence>
<dbReference type="PROSITE" id="PS52016">
    <property type="entry name" value="TONB_DEPENDENT_REC_3"/>
    <property type="match status" value="1"/>
</dbReference>
<protein>
    <recommendedName>
        <fullName evidence="14">TonB-dependent receptor plug domain-containing protein</fullName>
    </recommendedName>
</protein>
<dbReference type="InterPro" id="IPR036942">
    <property type="entry name" value="Beta-barrel_TonB_sf"/>
</dbReference>
<evidence type="ECO:0000256" key="13">
    <source>
        <dbReference type="SAM" id="SignalP"/>
    </source>
</evidence>
<evidence type="ECO:0000256" key="8">
    <source>
        <dbReference type="ARBA" id="ARBA00023065"/>
    </source>
</evidence>
<organism evidence="15 16">
    <name type="scientific">Termitidicoccus mucosus</name>
    <dbReference type="NCBI Taxonomy" id="1184151"/>
    <lineage>
        <taxon>Bacteria</taxon>
        <taxon>Pseudomonadati</taxon>
        <taxon>Verrucomicrobiota</taxon>
        <taxon>Opitutia</taxon>
        <taxon>Opitutales</taxon>
        <taxon>Opitutaceae</taxon>
        <taxon>Termitidicoccus</taxon>
    </lineage>
</organism>
<comment type="similarity">
    <text evidence="11">Belongs to the TonB-dependent receptor family.</text>
</comment>
<dbReference type="RefSeq" id="WP_068773171.1">
    <property type="nucleotide sequence ID" value="NZ_CP109796.1"/>
</dbReference>
<keyword evidence="16" id="KW-1185">Reference proteome</keyword>
<feature type="region of interest" description="Disordered" evidence="12">
    <location>
        <begin position="688"/>
        <end position="712"/>
    </location>
</feature>
<evidence type="ECO:0000313" key="15">
    <source>
        <dbReference type="EMBL" id="OAM86918.1"/>
    </source>
</evidence>
<dbReference type="OrthoDB" id="175232at2"/>
<dbReference type="InterPro" id="IPR037066">
    <property type="entry name" value="Plug_dom_sf"/>
</dbReference>
<keyword evidence="7" id="KW-0408">Iron</keyword>
<dbReference type="GO" id="GO:0009279">
    <property type="term" value="C:cell outer membrane"/>
    <property type="evidence" value="ECO:0007669"/>
    <property type="project" value="UniProtKB-SubCell"/>
</dbReference>
<dbReference type="EMBL" id="LRRQ01000191">
    <property type="protein sequence ID" value="OAM86918.1"/>
    <property type="molecule type" value="Genomic_DNA"/>
</dbReference>
<dbReference type="GO" id="GO:0015344">
    <property type="term" value="F:siderophore uptake transmembrane transporter activity"/>
    <property type="evidence" value="ECO:0007669"/>
    <property type="project" value="TreeGrafter"/>
</dbReference>
<feature type="domain" description="TonB-dependent receptor plug" evidence="14">
    <location>
        <begin position="78"/>
        <end position="185"/>
    </location>
</feature>
<dbReference type="Proteomes" id="UP000078486">
    <property type="component" value="Unassembled WGS sequence"/>
</dbReference>
<dbReference type="InterPro" id="IPR039426">
    <property type="entry name" value="TonB-dep_rcpt-like"/>
</dbReference>
<evidence type="ECO:0000256" key="12">
    <source>
        <dbReference type="SAM" id="MobiDB-lite"/>
    </source>
</evidence>
<dbReference type="Pfam" id="PF07715">
    <property type="entry name" value="Plug"/>
    <property type="match status" value="1"/>
</dbReference>
<dbReference type="InterPro" id="IPR012910">
    <property type="entry name" value="Plug_dom"/>
</dbReference>
<comment type="subcellular location">
    <subcellularLocation>
        <location evidence="1 11">Cell outer membrane</location>
        <topology evidence="1 11">Multi-pass membrane protein</topology>
    </subcellularLocation>
</comment>
<keyword evidence="10 11" id="KW-0998">Cell outer membrane</keyword>
<dbReference type="PANTHER" id="PTHR32552:SF68">
    <property type="entry name" value="FERRICHROME OUTER MEMBRANE TRANSPORTER_PHAGE RECEPTOR"/>
    <property type="match status" value="1"/>
</dbReference>
<evidence type="ECO:0000256" key="1">
    <source>
        <dbReference type="ARBA" id="ARBA00004571"/>
    </source>
</evidence>
<evidence type="ECO:0000256" key="6">
    <source>
        <dbReference type="ARBA" id="ARBA00022729"/>
    </source>
</evidence>
<dbReference type="STRING" id="1184151.AW736_25895"/>
<evidence type="ECO:0000256" key="9">
    <source>
        <dbReference type="ARBA" id="ARBA00023136"/>
    </source>
</evidence>
<evidence type="ECO:0000256" key="7">
    <source>
        <dbReference type="ARBA" id="ARBA00023004"/>
    </source>
</evidence>
<keyword evidence="2 11" id="KW-0813">Transport</keyword>
<evidence type="ECO:0000256" key="3">
    <source>
        <dbReference type="ARBA" id="ARBA00022452"/>
    </source>
</evidence>
<keyword evidence="6 13" id="KW-0732">Signal</keyword>
<evidence type="ECO:0000256" key="5">
    <source>
        <dbReference type="ARBA" id="ARBA00022692"/>
    </source>
</evidence>
<evidence type="ECO:0000256" key="4">
    <source>
        <dbReference type="ARBA" id="ARBA00022496"/>
    </source>
</evidence>
<comment type="caution">
    <text evidence="15">The sequence shown here is derived from an EMBL/GenBank/DDBJ whole genome shotgun (WGS) entry which is preliminary data.</text>
</comment>
<reference evidence="15 16" key="1">
    <citation type="submission" date="2016-01" db="EMBL/GenBank/DDBJ databases">
        <title>High potential of lignocellulose degradation of a new Verrucomicrobia species.</title>
        <authorList>
            <person name="Wang Y."/>
            <person name="Shi Y."/>
            <person name="Qiu Z."/>
            <person name="Liu S."/>
            <person name="Yang H."/>
        </authorList>
    </citation>
    <scope>NUCLEOTIDE SEQUENCE [LARGE SCALE GENOMIC DNA]</scope>
    <source>
        <strain evidence="15 16">TSB47</strain>
    </source>
</reference>
<keyword evidence="8" id="KW-0406">Ion transport</keyword>
<keyword evidence="5 11" id="KW-0812">Transmembrane</keyword>
<evidence type="ECO:0000256" key="11">
    <source>
        <dbReference type="PROSITE-ProRule" id="PRU01360"/>
    </source>
</evidence>
<dbReference type="SUPFAM" id="SSF56935">
    <property type="entry name" value="Porins"/>
    <property type="match status" value="1"/>
</dbReference>